<dbReference type="CDD" id="cd02951">
    <property type="entry name" value="SoxW"/>
    <property type="match status" value="1"/>
</dbReference>
<dbReference type="Pfam" id="PF13098">
    <property type="entry name" value="Thioredoxin_2"/>
    <property type="match status" value="1"/>
</dbReference>
<sequence length="179" mass="20892">MTRIVTALSRFALLALTLAPFALVAASDPRDPDEHFFQPTFGDFQEELDEARADGKRAILIFFEMDDCPFCHRMKQQVLNQPEVQDYYREHFAVFSVDVEGDVEIVDFHGNTHRQADFAFRENRVRATPVFQFFNLEGEPIARFTGATRDVREFLQLGEFVAEGHYQQMNFTRFKREAR</sequence>
<evidence type="ECO:0000256" key="1">
    <source>
        <dbReference type="SAM" id="SignalP"/>
    </source>
</evidence>
<reference evidence="3 4" key="1">
    <citation type="submission" date="2013-12" db="EMBL/GenBank/DDBJ databases">
        <authorList>
            <consortium name="DOE Joint Genome Institute"/>
            <person name="Muyzer G."/>
            <person name="Huntemann M."/>
            <person name="Han J."/>
            <person name="Chen A."/>
            <person name="Kyrpides N."/>
            <person name="Mavromatis K."/>
            <person name="Markowitz V."/>
            <person name="Palaniappan K."/>
            <person name="Ivanova N."/>
            <person name="Schaumberg A."/>
            <person name="Pati A."/>
            <person name="Liolios K."/>
            <person name="Nordberg H.P."/>
            <person name="Cantor M.N."/>
            <person name="Hua S.X."/>
            <person name="Woyke T."/>
        </authorList>
    </citation>
    <scope>NUCLEOTIDE SEQUENCE [LARGE SCALE GENOMIC DNA]</scope>
    <source>
        <strain evidence="3 4">ARh 1</strain>
    </source>
</reference>
<dbReference type="SUPFAM" id="SSF52833">
    <property type="entry name" value="Thioredoxin-like"/>
    <property type="match status" value="1"/>
</dbReference>
<keyword evidence="4" id="KW-1185">Reference proteome</keyword>
<dbReference type="Proteomes" id="UP000005289">
    <property type="component" value="Chromosome"/>
</dbReference>
<name>W0DRC6_9GAMM</name>
<evidence type="ECO:0000259" key="2">
    <source>
        <dbReference type="PROSITE" id="PS51352"/>
    </source>
</evidence>
<dbReference type="STRING" id="713585.THITH_15285"/>
<dbReference type="InterPro" id="IPR012336">
    <property type="entry name" value="Thioredoxin-like_fold"/>
</dbReference>
<feature type="domain" description="Thioredoxin" evidence="2">
    <location>
        <begin position="12"/>
        <end position="163"/>
    </location>
</feature>
<keyword evidence="1" id="KW-0732">Signal</keyword>
<dbReference type="PROSITE" id="PS51352">
    <property type="entry name" value="THIOREDOXIN_2"/>
    <property type="match status" value="1"/>
</dbReference>
<dbReference type="InterPro" id="IPR013766">
    <property type="entry name" value="Thioredoxin_domain"/>
</dbReference>
<feature type="chain" id="PRO_5004786980" evidence="1">
    <location>
        <begin position="26"/>
        <end position="179"/>
    </location>
</feature>
<gene>
    <name evidence="3" type="ORF">THITH_15285</name>
</gene>
<proteinExistence type="predicted"/>
<protein>
    <submittedName>
        <fullName evidence="3">Thioredoxin</fullName>
    </submittedName>
</protein>
<dbReference type="InterPro" id="IPR041737">
    <property type="entry name" value="SoxW"/>
</dbReference>
<dbReference type="KEGG" id="tti:THITH_15285"/>
<feature type="signal peptide" evidence="1">
    <location>
        <begin position="1"/>
        <end position="25"/>
    </location>
</feature>
<accession>W0DRC6</accession>
<evidence type="ECO:0000313" key="3">
    <source>
        <dbReference type="EMBL" id="AHE99415.1"/>
    </source>
</evidence>
<organism evidence="3 4">
    <name type="scientific">Thioalkalivibrio paradoxus ARh 1</name>
    <dbReference type="NCBI Taxonomy" id="713585"/>
    <lineage>
        <taxon>Bacteria</taxon>
        <taxon>Pseudomonadati</taxon>
        <taxon>Pseudomonadota</taxon>
        <taxon>Gammaproteobacteria</taxon>
        <taxon>Chromatiales</taxon>
        <taxon>Ectothiorhodospiraceae</taxon>
        <taxon>Thioalkalivibrio</taxon>
    </lineage>
</organism>
<dbReference type="InterPro" id="IPR036249">
    <property type="entry name" value="Thioredoxin-like_sf"/>
</dbReference>
<evidence type="ECO:0000313" key="4">
    <source>
        <dbReference type="Proteomes" id="UP000005289"/>
    </source>
</evidence>
<dbReference type="EMBL" id="CP007029">
    <property type="protein sequence ID" value="AHE99415.1"/>
    <property type="molecule type" value="Genomic_DNA"/>
</dbReference>
<dbReference type="HOGENOM" id="CLU_120998_1_0_6"/>
<dbReference type="OrthoDB" id="9811036at2"/>
<dbReference type="AlphaFoldDB" id="W0DRC6"/>
<dbReference type="Gene3D" id="3.40.30.10">
    <property type="entry name" value="Glutaredoxin"/>
    <property type="match status" value="1"/>
</dbReference>
<dbReference type="RefSeq" id="WP_006747028.1">
    <property type="nucleotide sequence ID" value="NZ_CP007029.1"/>
</dbReference>